<keyword evidence="1" id="KW-0472">Membrane</keyword>
<comment type="caution">
    <text evidence="2">The sequence shown here is derived from an EMBL/GenBank/DDBJ whole genome shotgun (WGS) entry which is preliminary data.</text>
</comment>
<evidence type="ECO:0000313" key="3">
    <source>
        <dbReference type="Proteomes" id="UP000823886"/>
    </source>
</evidence>
<evidence type="ECO:0000256" key="1">
    <source>
        <dbReference type="SAM" id="Phobius"/>
    </source>
</evidence>
<sequence length="193" mass="22553">MPWAKPMLGTDVYHIVQWFLIYSILGWIVESAYMSVCNRKLTNRGFVKGPFCPIYGVGALSVYFILQPVCHNVLLLYFLGCIFPTLLEYFTARLMLRVFGEVWWDYSEKPFNYKGILCLESTIAWGFYTVFLFWFLHRSVEHVVSSYSVEMGRRLGSLALLLFAADFLHSLYVRRRDRLSSGGERKEIIQENL</sequence>
<dbReference type="EMBL" id="DWVZ01000150">
    <property type="protein sequence ID" value="HJC64185.1"/>
    <property type="molecule type" value="Genomic_DNA"/>
</dbReference>
<keyword evidence="1" id="KW-0812">Transmembrane</keyword>
<feature type="transmembrane region" description="Helical" evidence="1">
    <location>
        <begin position="155"/>
        <end position="173"/>
    </location>
</feature>
<name>A0A9D2PRY5_9FIRM</name>
<gene>
    <name evidence="2" type="ORF">H9753_11295</name>
</gene>
<feature type="transmembrane region" description="Helical" evidence="1">
    <location>
        <begin position="12"/>
        <end position="33"/>
    </location>
</feature>
<keyword evidence="1" id="KW-1133">Transmembrane helix</keyword>
<protein>
    <submittedName>
        <fullName evidence="2">ABC transporter permease</fullName>
    </submittedName>
</protein>
<feature type="transmembrane region" description="Helical" evidence="1">
    <location>
        <begin position="72"/>
        <end position="90"/>
    </location>
</feature>
<feature type="transmembrane region" description="Helical" evidence="1">
    <location>
        <begin position="111"/>
        <end position="135"/>
    </location>
</feature>
<accession>A0A9D2PRY5</accession>
<reference evidence="2" key="2">
    <citation type="submission" date="2021-04" db="EMBL/GenBank/DDBJ databases">
        <authorList>
            <person name="Gilroy R."/>
        </authorList>
    </citation>
    <scope>NUCLEOTIDE SEQUENCE</scope>
    <source>
        <strain evidence="2">ChiBcec2-3848</strain>
    </source>
</reference>
<dbReference type="InterPro" id="IPR010540">
    <property type="entry name" value="CmpB_TMEM229"/>
</dbReference>
<dbReference type="Pfam" id="PF06541">
    <property type="entry name" value="ABC_trans_CmpB"/>
    <property type="match status" value="1"/>
</dbReference>
<dbReference type="Proteomes" id="UP000823886">
    <property type="component" value="Unassembled WGS sequence"/>
</dbReference>
<dbReference type="AlphaFoldDB" id="A0A9D2PRY5"/>
<evidence type="ECO:0000313" key="2">
    <source>
        <dbReference type="EMBL" id="HJC64185.1"/>
    </source>
</evidence>
<organism evidence="2 3">
    <name type="scientific">Candidatus Blautia merdavium</name>
    <dbReference type="NCBI Taxonomy" id="2838494"/>
    <lineage>
        <taxon>Bacteria</taxon>
        <taxon>Bacillati</taxon>
        <taxon>Bacillota</taxon>
        <taxon>Clostridia</taxon>
        <taxon>Lachnospirales</taxon>
        <taxon>Lachnospiraceae</taxon>
        <taxon>Blautia</taxon>
    </lineage>
</organism>
<reference evidence="2" key="1">
    <citation type="journal article" date="2021" name="PeerJ">
        <title>Extensive microbial diversity within the chicken gut microbiome revealed by metagenomics and culture.</title>
        <authorList>
            <person name="Gilroy R."/>
            <person name="Ravi A."/>
            <person name="Getino M."/>
            <person name="Pursley I."/>
            <person name="Horton D.L."/>
            <person name="Alikhan N.F."/>
            <person name="Baker D."/>
            <person name="Gharbi K."/>
            <person name="Hall N."/>
            <person name="Watson M."/>
            <person name="Adriaenssens E.M."/>
            <person name="Foster-Nyarko E."/>
            <person name="Jarju S."/>
            <person name="Secka A."/>
            <person name="Antonio M."/>
            <person name="Oren A."/>
            <person name="Chaudhuri R.R."/>
            <person name="La Ragione R."/>
            <person name="Hildebrand F."/>
            <person name="Pallen M.J."/>
        </authorList>
    </citation>
    <scope>NUCLEOTIDE SEQUENCE</scope>
    <source>
        <strain evidence="2">ChiBcec2-3848</strain>
    </source>
</reference>
<feature type="transmembrane region" description="Helical" evidence="1">
    <location>
        <begin position="45"/>
        <end position="66"/>
    </location>
</feature>
<proteinExistence type="predicted"/>